<keyword evidence="4" id="KW-0238">DNA-binding</keyword>
<evidence type="ECO:0000256" key="6">
    <source>
        <dbReference type="SAM" id="MobiDB-lite"/>
    </source>
</evidence>
<dbReference type="GO" id="GO:0015074">
    <property type="term" value="P:DNA integration"/>
    <property type="evidence" value="ECO:0007669"/>
    <property type="project" value="UniProtKB-KW"/>
</dbReference>
<proteinExistence type="inferred from homology"/>
<keyword evidence="5" id="KW-0233">DNA recombination</keyword>
<feature type="domain" description="Tyr recombinase" evidence="7">
    <location>
        <begin position="184"/>
        <end position="382"/>
    </location>
</feature>
<dbReference type="AlphaFoldDB" id="A0A1T5AKE2"/>
<dbReference type="OrthoDB" id="9769726at2"/>
<dbReference type="SUPFAM" id="SSF56349">
    <property type="entry name" value="DNA breaking-rejoining enzymes"/>
    <property type="match status" value="1"/>
</dbReference>
<organism evidence="8 9">
    <name type="scientific">Acetoanaerobium noterae</name>
    <dbReference type="NCBI Taxonomy" id="745369"/>
    <lineage>
        <taxon>Bacteria</taxon>
        <taxon>Bacillati</taxon>
        <taxon>Bacillota</taxon>
        <taxon>Clostridia</taxon>
        <taxon>Peptostreptococcales</taxon>
        <taxon>Filifactoraceae</taxon>
        <taxon>Acetoanaerobium</taxon>
    </lineage>
</organism>
<dbReference type="Gene3D" id="1.10.443.10">
    <property type="entry name" value="Intergrase catalytic core"/>
    <property type="match status" value="1"/>
</dbReference>
<keyword evidence="3" id="KW-0229">DNA integration</keyword>
<evidence type="ECO:0000313" key="8">
    <source>
        <dbReference type="EMBL" id="SKB35474.1"/>
    </source>
</evidence>
<dbReference type="EMBL" id="FUYN01000002">
    <property type="protein sequence ID" value="SKB35474.1"/>
    <property type="molecule type" value="Genomic_DNA"/>
</dbReference>
<dbReference type="PROSITE" id="PS51898">
    <property type="entry name" value="TYR_RECOMBINASE"/>
    <property type="match status" value="1"/>
</dbReference>
<keyword evidence="9" id="KW-1185">Reference proteome</keyword>
<accession>A0A1T5AKE2</accession>
<dbReference type="InterPro" id="IPR004107">
    <property type="entry name" value="Integrase_SAM-like_N"/>
</dbReference>
<comment type="similarity">
    <text evidence="2">Belongs to the 'phage' integrase family.</text>
</comment>
<protein>
    <submittedName>
        <fullName evidence="8">Site-specific recombinase XerD</fullName>
    </submittedName>
</protein>
<dbReference type="Proteomes" id="UP000243406">
    <property type="component" value="Unassembled WGS sequence"/>
</dbReference>
<evidence type="ECO:0000256" key="5">
    <source>
        <dbReference type="ARBA" id="ARBA00023172"/>
    </source>
</evidence>
<dbReference type="GO" id="GO:0003677">
    <property type="term" value="F:DNA binding"/>
    <property type="evidence" value="ECO:0007669"/>
    <property type="project" value="UniProtKB-KW"/>
</dbReference>
<evidence type="ECO:0000256" key="3">
    <source>
        <dbReference type="ARBA" id="ARBA00022908"/>
    </source>
</evidence>
<dbReference type="Pfam" id="PF00589">
    <property type="entry name" value="Phage_integrase"/>
    <property type="match status" value="1"/>
</dbReference>
<dbReference type="RefSeq" id="WP_079588927.1">
    <property type="nucleotide sequence ID" value="NZ_FUYN01000002.1"/>
</dbReference>
<dbReference type="GO" id="GO:0006310">
    <property type="term" value="P:DNA recombination"/>
    <property type="evidence" value="ECO:0007669"/>
    <property type="project" value="UniProtKB-KW"/>
</dbReference>
<dbReference type="InterPro" id="IPR002104">
    <property type="entry name" value="Integrase_catalytic"/>
</dbReference>
<dbReference type="InterPro" id="IPR010998">
    <property type="entry name" value="Integrase_recombinase_N"/>
</dbReference>
<evidence type="ECO:0000313" key="9">
    <source>
        <dbReference type="Proteomes" id="UP000243406"/>
    </source>
</evidence>
<feature type="region of interest" description="Disordered" evidence="6">
    <location>
        <begin position="1"/>
        <end position="21"/>
    </location>
</feature>
<dbReference type="Gene3D" id="1.10.150.130">
    <property type="match status" value="1"/>
</dbReference>
<dbReference type="PANTHER" id="PTHR30349">
    <property type="entry name" value="PHAGE INTEGRASE-RELATED"/>
    <property type="match status" value="1"/>
</dbReference>
<dbReference type="InterPro" id="IPR011010">
    <property type="entry name" value="DNA_brk_join_enz"/>
</dbReference>
<gene>
    <name evidence="8" type="ORF">SAMN02745120_0983</name>
</gene>
<evidence type="ECO:0000256" key="1">
    <source>
        <dbReference type="ARBA" id="ARBA00003283"/>
    </source>
</evidence>
<reference evidence="9" key="1">
    <citation type="submission" date="2017-02" db="EMBL/GenBank/DDBJ databases">
        <authorList>
            <person name="Varghese N."/>
            <person name="Submissions S."/>
        </authorList>
    </citation>
    <scope>NUCLEOTIDE SEQUENCE [LARGE SCALE GENOMIC DNA]</scope>
    <source>
        <strain evidence="9">ATCC 35199</strain>
    </source>
</reference>
<dbReference type="CDD" id="cd01189">
    <property type="entry name" value="INT_ICEBs1_C_like"/>
    <property type="match status" value="1"/>
</dbReference>
<comment type="function">
    <text evidence="1">Site-specific tyrosine recombinase, which acts by catalyzing the cutting and rejoining of the recombining DNA molecules.</text>
</comment>
<dbReference type="PANTHER" id="PTHR30349:SF64">
    <property type="entry name" value="PROPHAGE INTEGRASE INTD-RELATED"/>
    <property type="match status" value="1"/>
</dbReference>
<sequence length="388" mass="45399">MEKVEKDIGKKKKRRSKGEGSIYFDDNKKRWVSQVTLGKDPLTGKPKKKTFYGKTKIEVIKKKSEFERTSYGLKIDSDTIVFDEFFNKWLYGIKKGEIKEKSFYKYESLYNNHIKKAPFLYTKLKEITYTDLKVFYSDLQAENSVSQIEYINDLIKSCFEVAVIDNIMKNNPAKRIKFKEQENNKIKVLSALEQKIMIDYLYESKYEDEVIRNMILFNFGAGLRLGETLALTWDDISFKTKTLRVNKQLQKIKVNGEWIDKIVITKTSKSNREIPLPDKTIKLLKTIKNDKEINKMNLVFYNPDNGDYITNKRPAKNLHAICKKLHLADIDYHGTRHCYATRLFEAGVQIKTVQKLLGHADIKTTMNIYTHVMSDVKEDAVKKLNDFL</sequence>
<evidence type="ECO:0000256" key="2">
    <source>
        <dbReference type="ARBA" id="ARBA00008857"/>
    </source>
</evidence>
<dbReference type="InterPro" id="IPR050090">
    <property type="entry name" value="Tyrosine_recombinase_XerCD"/>
</dbReference>
<evidence type="ECO:0000259" key="7">
    <source>
        <dbReference type="PROSITE" id="PS51898"/>
    </source>
</evidence>
<evidence type="ECO:0000256" key="4">
    <source>
        <dbReference type="ARBA" id="ARBA00023125"/>
    </source>
</evidence>
<dbReference type="InterPro" id="IPR013762">
    <property type="entry name" value="Integrase-like_cat_sf"/>
</dbReference>
<dbReference type="Pfam" id="PF14659">
    <property type="entry name" value="Phage_int_SAM_3"/>
    <property type="match status" value="1"/>
</dbReference>
<name>A0A1T5AKE2_9FIRM</name>